<sequence>MKKSKLALLAGVAAASTLFLAACGSSSNASKGTTYNYVYGTDPDSLNYLTSNRSTTSDITTNLVDGLFENDQYGNLVPALAEDWSVSKDGLTYTYKLRKDAKWYDSEGNEYADVTAQDFVTSLKYVADKKSDALYLVQNSVKGLDDYVNGKTKDFSTVGVKAVDDHTLQYTLNQPESFWNSKLTTATMMPVNEKFLESAGKDFGSVKPNGILYNGPYILKSFTSKSQIELDKNPDYYDKKNVHIDTVKLTYFDGSDQDYLARNFSDGNLSTARLFPTSSTYSTIEKKFKDNIVYTPQDSTVYYAYFNVNRQNYGHTKKTSDEQKNNTKTALQNKNFRQALNFALDRTSYSAQVNGKDGASKTLRTLLVPPTFVQADGKDFGTLVEEKLAATGDEWKGVSFADAQDSLHNADKAKAELEKAKAELQSQGVQFPIHIDYVVDQSSNALVQQADSMKSSIEAALGKDNVVIDVQKLSTDDADNATYFAQSPEQKDFDMDITGWGPDFQDPSTYLDILNPTDGSTLTGMGLDPKKDQALIEKIGLNQYKELLDAANAEKLDTNARYEKYAAAQAWLTENAMVLPIYSKGGVPSITKVTPFSAANSAIGIKGESSFFKYQKVQDKTVTTADYEKAYKNWLKEKEESNKKAQEELAKHVK</sequence>
<evidence type="ECO:0000256" key="4">
    <source>
        <dbReference type="ARBA" id="ARBA00022729"/>
    </source>
</evidence>
<feature type="domain" description="Solute-binding protein family 5" evidence="9">
    <location>
        <begin position="76"/>
        <end position="517"/>
    </location>
</feature>
<comment type="similarity">
    <text evidence="2">Belongs to the bacterial solute-binding protein 5 family.</text>
</comment>
<dbReference type="GO" id="GO:0043190">
    <property type="term" value="C:ATP-binding cassette (ABC) transporter complex"/>
    <property type="evidence" value="ECO:0007669"/>
    <property type="project" value="InterPro"/>
</dbReference>
<evidence type="ECO:0000256" key="7">
    <source>
        <dbReference type="SAM" id="Coils"/>
    </source>
</evidence>
<organism evidence="10 11">
    <name type="scientific">Streptococcus parasanguinis</name>
    <dbReference type="NCBI Taxonomy" id="1318"/>
    <lineage>
        <taxon>Bacteria</taxon>
        <taxon>Bacillati</taxon>
        <taxon>Bacillota</taxon>
        <taxon>Bacilli</taxon>
        <taxon>Lactobacillales</taxon>
        <taxon>Streptococcaceae</taxon>
        <taxon>Streptococcus</taxon>
    </lineage>
</organism>
<evidence type="ECO:0000313" key="10">
    <source>
        <dbReference type="EMBL" id="RHC94954.1"/>
    </source>
</evidence>
<comment type="subcellular location">
    <subcellularLocation>
        <location evidence="1">Cell membrane</location>
        <topology evidence="1">Lipid-anchor</topology>
    </subcellularLocation>
</comment>
<dbReference type="InterPro" id="IPR000914">
    <property type="entry name" value="SBP_5_dom"/>
</dbReference>
<dbReference type="Gene3D" id="3.10.105.10">
    <property type="entry name" value="Dipeptide-binding Protein, Domain 3"/>
    <property type="match status" value="1"/>
</dbReference>
<dbReference type="InterPro" id="IPR030678">
    <property type="entry name" value="Peptide/Ni-bd"/>
</dbReference>
<evidence type="ECO:0000313" key="11">
    <source>
        <dbReference type="Proteomes" id="UP000285773"/>
    </source>
</evidence>
<dbReference type="Proteomes" id="UP000285773">
    <property type="component" value="Unassembled WGS sequence"/>
</dbReference>
<dbReference type="GO" id="GO:0015031">
    <property type="term" value="P:protein transport"/>
    <property type="evidence" value="ECO:0007669"/>
    <property type="project" value="UniProtKB-KW"/>
</dbReference>
<keyword evidence="3" id="KW-0813">Transport</keyword>
<evidence type="ECO:0000256" key="2">
    <source>
        <dbReference type="ARBA" id="ARBA00005695"/>
    </source>
</evidence>
<evidence type="ECO:0000256" key="6">
    <source>
        <dbReference type="ARBA" id="ARBA00022927"/>
    </source>
</evidence>
<dbReference type="RefSeq" id="WP_118095766.1">
    <property type="nucleotide sequence ID" value="NZ_QSIO01000002.1"/>
</dbReference>
<dbReference type="SUPFAM" id="SSF53850">
    <property type="entry name" value="Periplasmic binding protein-like II"/>
    <property type="match status" value="1"/>
</dbReference>
<dbReference type="PIRSF" id="PIRSF002741">
    <property type="entry name" value="MppA"/>
    <property type="match status" value="1"/>
</dbReference>
<dbReference type="Gene3D" id="3.90.76.10">
    <property type="entry name" value="Dipeptide-binding Protein, Domain 1"/>
    <property type="match status" value="1"/>
</dbReference>
<accession>A0A414CIW5</accession>
<evidence type="ECO:0000259" key="9">
    <source>
        <dbReference type="Pfam" id="PF00496"/>
    </source>
</evidence>
<feature type="chain" id="PRO_5038940340" evidence="8">
    <location>
        <begin position="22"/>
        <end position="654"/>
    </location>
</feature>
<dbReference type="InterPro" id="IPR039424">
    <property type="entry name" value="SBP_5"/>
</dbReference>
<dbReference type="PANTHER" id="PTHR30290">
    <property type="entry name" value="PERIPLASMIC BINDING COMPONENT OF ABC TRANSPORTER"/>
    <property type="match status" value="1"/>
</dbReference>
<keyword evidence="6" id="KW-0653">Protein transport</keyword>
<proteinExistence type="inferred from homology"/>
<dbReference type="InterPro" id="IPR023765">
    <property type="entry name" value="SBP_5_CS"/>
</dbReference>
<gene>
    <name evidence="10" type="ORF">DW820_06350</name>
</gene>
<dbReference type="GO" id="GO:1904680">
    <property type="term" value="F:peptide transmembrane transporter activity"/>
    <property type="evidence" value="ECO:0007669"/>
    <property type="project" value="TreeGrafter"/>
</dbReference>
<evidence type="ECO:0000256" key="5">
    <source>
        <dbReference type="ARBA" id="ARBA00022856"/>
    </source>
</evidence>
<dbReference type="Gene3D" id="3.40.190.10">
    <property type="entry name" value="Periplasmic binding protein-like II"/>
    <property type="match status" value="1"/>
</dbReference>
<evidence type="ECO:0000256" key="8">
    <source>
        <dbReference type="SAM" id="SignalP"/>
    </source>
</evidence>
<evidence type="ECO:0000256" key="1">
    <source>
        <dbReference type="ARBA" id="ARBA00004193"/>
    </source>
</evidence>
<protein>
    <submittedName>
        <fullName evidence="10">Peptide ABC transporter substrate-binding protein</fullName>
    </submittedName>
</protein>
<dbReference type="PANTHER" id="PTHR30290:SF10">
    <property type="entry name" value="PERIPLASMIC OLIGOPEPTIDE-BINDING PROTEIN-RELATED"/>
    <property type="match status" value="1"/>
</dbReference>
<keyword evidence="7" id="KW-0175">Coiled coil</keyword>
<evidence type="ECO:0000256" key="3">
    <source>
        <dbReference type="ARBA" id="ARBA00022448"/>
    </source>
</evidence>
<dbReference type="PROSITE" id="PS51257">
    <property type="entry name" value="PROKAR_LIPOPROTEIN"/>
    <property type="match status" value="1"/>
</dbReference>
<dbReference type="EMBL" id="QSIO01000002">
    <property type="protein sequence ID" value="RHC94954.1"/>
    <property type="molecule type" value="Genomic_DNA"/>
</dbReference>
<dbReference type="AlphaFoldDB" id="A0A414CIW5"/>
<dbReference type="PROSITE" id="PS01040">
    <property type="entry name" value="SBP_BACTERIAL_5"/>
    <property type="match status" value="1"/>
</dbReference>
<name>A0A414CIW5_STRPA</name>
<keyword evidence="5" id="KW-0571">Peptide transport</keyword>
<dbReference type="GO" id="GO:0015833">
    <property type="term" value="P:peptide transport"/>
    <property type="evidence" value="ECO:0007669"/>
    <property type="project" value="UniProtKB-KW"/>
</dbReference>
<keyword evidence="4 8" id="KW-0732">Signal</keyword>
<dbReference type="GO" id="GO:0042597">
    <property type="term" value="C:periplasmic space"/>
    <property type="evidence" value="ECO:0007669"/>
    <property type="project" value="UniProtKB-ARBA"/>
</dbReference>
<feature type="coiled-coil region" evidence="7">
    <location>
        <begin position="400"/>
        <end position="430"/>
    </location>
</feature>
<dbReference type="CDD" id="cd08504">
    <property type="entry name" value="PBP2_OppA"/>
    <property type="match status" value="1"/>
</dbReference>
<reference evidence="10 11" key="1">
    <citation type="submission" date="2018-08" db="EMBL/GenBank/DDBJ databases">
        <title>A genome reference for cultivated species of the human gut microbiota.</title>
        <authorList>
            <person name="Zou Y."/>
            <person name="Xue W."/>
            <person name="Luo G."/>
        </authorList>
    </citation>
    <scope>NUCLEOTIDE SEQUENCE [LARGE SCALE GENOMIC DNA]</scope>
    <source>
        <strain evidence="10 11">AM33-3BH</strain>
    </source>
</reference>
<comment type="caution">
    <text evidence="10">The sequence shown here is derived from an EMBL/GenBank/DDBJ whole genome shotgun (WGS) entry which is preliminary data.</text>
</comment>
<dbReference type="Pfam" id="PF00496">
    <property type="entry name" value="SBP_bac_5"/>
    <property type="match status" value="1"/>
</dbReference>
<feature type="signal peptide" evidence="8">
    <location>
        <begin position="1"/>
        <end position="21"/>
    </location>
</feature>